<dbReference type="PANTHER" id="PTHR43462:SF1">
    <property type="entry name" value="ALANYL-TRNA EDITING PROTEIN AARSD1"/>
    <property type="match status" value="1"/>
</dbReference>
<reference evidence="4 5" key="1">
    <citation type="journal article" date="2018" name="MBio">
        <title>Comparative Genomics Reveals the Core Gene Toolbox for the Fungus-Insect Symbiosis.</title>
        <authorList>
            <person name="Wang Y."/>
            <person name="Stata M."/>
            <person name="Wang W."/>
            <person name="Stajich J.E."/>
            <person name="White M.M."/>
            <person name="Moncalvo J.M."/>
        </authorList>
    </citation>
    <scope>NUCLEOTIDE SEQUENCE [LARGE SCALE GENOMIC DNA]</scope>
    <source>
        <strain evidence="4 5">SC-DP-2</strain>
    </source>
</reference>
<evidence type="ECO:0000256" key="2">
    <source>
        <dbReference type="ARBA" id="ARBA00022833"/>
    </source>
</evidence>
<dbReference type="GO" id="GO:0002196">
    <property type="term" value="F:Ser-tRNA(Ala) deacylase activity"/>
    <property type="evidence" value="ECO:0007669"/>
    <property type="project" value="TreeGrafter"/>
</dbReference>
<dbReference type="InterPro" id="IPR051335">
    <property type="entry name" value="Alanyl-tRNA_Editing_Enzymes"/>
</dbReference>
<name>A0A2T9Z8R7_9FUNG</name>
<sequence length="418" mass="46229">MSSSLAYKPVGLLMCQANPFLKSFTSKVVSCLPCESEKDLFEVVLEDTILFPEGGGQPYDLGLIDNQPVSKVLRKGLTPIHYLGSPIQVGKSVDISLDFKRRFDYMQQHSGQHLISAILENEYKLDTVSWELGKLTSFIELQPVEGIKLTDEIVSQVEQKCNDAIINCTPVSVVTSDMSEIERPESLPDDYDGGVIRHIVIDGIDNNPCCGTHVTNLSYLQSIKLCQPETGRKGTIRLPFLVGLRVLEYLDKSLKVEKQLNNLLSTSQDDFSEAVDRLIKQRKEANKVSKNLFQEISEYVAKSMFTELSTTSKNIVTLHREDAPLDFIFSIFKTVLPLLEKLPTQNNNSEPKAVVVSAGPIKTGGPIIVFGTPDLVSKISSHLLKDIPELKGGGKGSKWQGKSSSWSKLSKSISSLPQ</sequence>
<evidence type="ECO:0000313" key="5">
    <source>
        <dbReference type="Proteomes" id="UP000245609"/>
    </source>
</evidence>
<dbReference type="Gene3D" id="2.40.30.130">
    <property type="match status" value="1"/>
</dbReference>
<dbReference type="Gene3D" id="3.30.980.10">
    <property type="entry name" value="Threonyl-trna Synthetase, Chain A, domain 2"/>
    <property type="match status" value="1"/>
</dbReference>
<keyword evidence="1" id="KW-0479">Metal-binding</keyword>
<accession>A0A2T9Z8R7</accession>
<dbReference type="Proteomes" id="UP000245609">
    <property type="component" value="Unassembled WGS sequence"/>
</dbReference>
<gene>
    <name evidence="4" type="ORF">BB560_004610</name>
</gene>
<dbReference type="OrthoDB" id="288942at2759"/>
<organism evidence="4 5">
    <name type="scientific">Smittium megazygosporum</name>
    <dbReference type="NCBI Taxonomy" id="133381"/>
    <lineage>
        <taxon>Eukaryota</taxon>
        <taxon>Fungi</taxon>
        <taxon>Fungi incertae sedis</taxon>
        <taxon>Zoopagomycota</taxon>
        <taxon>Kickxellomycotina</taxon>
        <taxon>Harpellomycetes</taxon>
        <taxon>Harpellales</taxon>
        <taxon>Legeriomycetaceae</taxon>
        <taxon>Smittium</taxon>
    </lineage>
</organism>
<evidence type="ECO:0000256" key="3">
    <source>
        <dbReference type="SAM" id="MobiDB-lite"/>
    </source>
</evidence>
<feature type="region of interest" description="Disordered" evidence="3">
    <location>
        <begin position="389"/>
        <end position="418"/>
    </location>
</feature>
<dbReference type="EMBL" id="MBFS01001460">
    <property type="protein sequence ID" value="PVV00989.1"/>
    <property type="molecule type" value="Genomic_DNA"/>
</dbReference>
<keyword evidence="5" id="KW-1185">Reference proteome</keyword>
<feature type="compositionally biased region" description="Low complexity" evidence="3">
    <location>
        <begin position="397"/>
        <end position="418"/>
    </location>
</feature>
<comment type="caution">
    <text evidence="4">The sequence shown here is derived from an EMBL/GenBank/DDBJ whole genome shotgun (WGS) entry which is preliminary data.</text>
</comment>
<protein>
    <submittedName>
        <fullName evidence="4">Uncharacterized protein</fullName>
    </submittedName>
</protein>
<dbReference type="SUPFAM" id="SSF50447">
    <property type="entry name" value="Translation proteins"/>
    <property type="match status" value="1"/>
</dbReference>
<dbReference type="InterPro" id="IPR009000">
    <property type="entry name" value="Transl_B-barrel_sf"/>
</dbReference>
<dbReference type="SUPFAM" id="SSF55186">
    <property type="entry name" value="ThrRS/AlaRS common domain"/>
    <property type="match status" value="1"/>
</dbReference>
<evidence type="ECO:0000256" key="1">
    <source>
        <dbReference type="ARBA" id="ARBA00022723"/>
    </source>
</evidence>
<proteinExistence type="predicted"/>
<dbReference type="AlphaFoldDB" id="A0A2T9Z8R7"/>
<dbReference type="InterPro" id="IPR018163">
    <property type="entry name" value="Thr/Ala-tRNA-synth_IIc_edit"/>
</dbReference>
<dbReference type="GO" id="GO:0046872">
    <property type="term" value="F:metal ion binding"/>
    <property type="evidence" value="ECO:0007669"/>
    <property type="project" value="UniProtKB-KW"/>
</dbReference>
<dbReference type="PANTHER" id="PTHR43462">
    <property type="entry name" value="ALANYL-TRNA EDITING PROTEIN"/>
    <property type="match status" value="1"/>
</dbReference>
<dbReference type="GO" id="GO:0000166">
    <property type="term" value="F:nucleotide binding"/>
    <property type="evidence" value="ECO:0007669"/>
    <property type="project" value="InterPro"/>
</dbReference>
<evidence type="ECO:0000313" key="4">
    <source>
        <dbReference type="EMBL" id="PVV00989.1"/>
    </source>
</evidence>
<keyword evidence="2" id="KW-0862">Zinc</keyword>